<dbReference type="SMART" id="SM00708">
    <property type="entry name" value="PhBP"/>
    <property type="match status" value="1"/>
</dbReference>
<protein>
    <submittedName>
        <fullName evidence="3">Uncharacterized protein</fullName>
    </submittedName>
</protein>
<evidence type="ECO:0000256" key="1">
    <source>
        <dbReference type="ARBA" id="ARBA00022729"/>
    </source>
</evidence>
<dbReference type="SUPFAM" id="SSF47565">
    <property type="entry name" value="Insect pheromone/odorant-binding proteins"/>
    <property type="match status" value="1"/>
</dbReference>
<comment type="caution">
    <text evidence="3">The sequence shown here is derived from an EMBL/GenBank/DDBJ whole genome shotgun (WGS) entry which is preliminary data.</text>
</comment>
<dbReference type="AlphaFoldDB" id="A0AAD7YLU2"/>
<dbReference type="GO" id="GO:0005615">
    <property type="term" value="C:extracellular space"/>
    <property type="evidence" value="ECO:0007669"/>
    <property type="project" value="TreeGrafter"/>
</dbReference>
<keyword evidence="4" id="KW-1185">Reference proteome</keyword>
<feature type="signal peptide" evidence="2">
    <location>
        <begin position="1"/>
        <end position="21"/>
    </location>
</feature>
<dbReference type="GO" id="GO:0005549">
    <property type="term" value="F:odorant binding"/>
    <property type="evidence" value="ECO:0007669"/>
    <property type="project" value="InterPro"/>
</dbReference>
<reference evidence="3" key="1">
    <citation type="submission" date="2023-03" db="EMBL/GenBank/DDBJ databases">
        <title>Chromosome-level genomes of two armyworms, Mythimna separata and Mythimna loreyi, provide insights into the biosynthesis and reception of sex pheromones.</title>
        <authorList>
            <person name="Zhao H."/>
        </authorList>
    </citation>
    <scope>NUCLEOTIDE SEQUENCE</scope>
    <source>
        <strain evidence="3">BeijingLab</strain>
        <tissue evidence="3">Pupa</tissue>
    </source>
</reference>
<evidence type="ECO:0000256" key="2">
    <source>
        <dbReference type="SAM" id="SignalP"/>
    </source>
</evidence>
<name>A0AAD7YLU2_MYTSE</name>
<sequence length="148" mass="16133">MFGFGFLPLGAVLLCLGSAIALTPEEESSLKEALHPFVLECADEYGIPEEKFEEAKAKGSADDIDPCFISCFLKKAEFFDGDGKLDVEKTNAFVKAHLTSEHVIQFFEAVGGECAKVNDEEVTDGDKGCDRAKLLFDCIQELKSKIGD</sequence>
<dbReference type="Pfam" id="PF01395">
    <property type="entry name" value="PBP_GOBP"/>
    <property type="match status" value="1"/>
</dbReference>
<keyword evidence="1 2" id="KW-0732">Signal</keyword>
<gene>
    <name evidence="3" type="ORF">PYW07_012228</name>
</gene>
<dbReference type="CDD" id="cd23992">
    <property type="entry name" value="PBP_GOBP"/>
    <property type="match status" value="1"/>
</dbReference>
<accession>A0AAD7YLU2</accession>
<evidence type="ECO:0000313" key="3">
    <source>
        <dbReference type="EMBL" id="KAJ8720185.1"/>
    </source>
</evidence>
<dbReference type="InterPro" id="IPR036728">
    <property type="entry name" value="PBP_GOBP_sf"/>
</dbReference>
<evidence type="ECO:0000313" key="4">
    <source>
        <dbReference type="Proteomes" id="UP001231518"/>
    </source>
</evidence>
<dbReference type="Proteomes" id="UP001231518">
    <property type="component" value="Chromosome 3"/>
</dbReference>
<feature type="chain" id="PRO_5042147918" evidence="2">
    <location>
        <begin position="22"/>
        <end position="148"/>
    </location>
</feature>
<dbReference type="PANTHER" id="PTHR11857">
    <property type="entry name" value="ODORANT BINDING PROTEIN-RELATED"/>
    <property type="match status" value="1"/>
</dbReference>
<dbReference type="InterPro" id="IPR006170">
    <property type="entry name" value="PBP/GOBP"/>
</dbReference>
<organism evidence="3 4">
    <name type="scientific">Mythimna separata</name>
    <name type="common">Oriental armyworm</name>
    <name type="synonym">Pseudaletia separata</name>
    <dbReference type="NCBI Taxonomy" id="271217"/>
    <lineage>
        <taxon>Eukaryota</taxon>
        <taxon>Metazoa</taxon>
        <taxon>Ecdysozoa</taxon>
        <taxon>Arthropoda</taxon>
        <taxon>Hexapoda</taxon>
        <taxon>Insecta</taxon>
        <taxon>Pterygota</taxon>
        <taxon>Neoptera</taxon>
        <taxon>Endopterygota</taxon>
        <taxon>Lepidoptera</taxon>
        <taxon>Glossata</taxon>
        <taxon>Ditrysia</taxon>
        <taxon>Noctuoidea</taxon>
        <taxon>Noctuidae</taxon>
        <taxon>Noctuinae</taxon>
        <taxon>Hadenini</taxon>
        <taxon>Mythimna</taxon>
    </lineage>
</organism>
<proteinExistence type="predicted"/>
<dbReference type="EMBL" id="JARGEI010000014">
    <property type="protein sequence ID" value="KAJ8720185.1"/>
    <property type="molecule type" value="Genomic_DNA"/>
</dbReference>
<dbReference type="GO" id="GO:0007608">
    <property type="term" value="P:sensory perception of smell"/>
    <property type="evidence" value="ECO:0007669"/>
    <property type="project" value="TreeGrafter"/>
</dbReference>
<dbReference type="Gene3D" id="1.10.238.20">
    <property type="entry name" value="Pheromone/general odorant binding protein domain"/>
    <property type="match status" value="1"/>
</dbReference>